<organism evidence="1 2">
    <name type="scientific">Prevotella intermedia</name>
    <dbReference type="NCBI Taxonomy" id="28131"/>
    <lineage>
        <taxon>Bacteria</taxon>
        <taxon>Pseudomonadati</taxon>
        <taxon>Bacteroidota</taxon>
        <taxon>Bacteroidia</taxon>
        <taxon>Bacteroidales</taxon>
        <taxon>Prevotellaceae</taxon>
        <taxon>Prevotella</taxon>
    </lineage>
</organism>
<evidence type="ECO:0000313" key="2">
    <source>
        <dbReference type="Proteomes" id="UP000219058"/>
    </source>
</evidence>
<dbReference type="EMBL" id="NSLY01000023">
    <property type="protein sequence ID" value="PDP59672.1"/>
    <property type="molecule type" value="Genomic_DNA"/>
</dbReference>
<accession>A0A2A6EE92</accession>
<comment type="caution">
    <text evidence="1">The sequence shown here is derived from an EMBL/GenBank/DDBJ whole genome shotgun (WGS) entry which is preliminary data.</text>
</comment>
<reference evidence="1 2" key="1">
    <citation type="submission" date="2017-09" db="EMBL/GenBank/DDBJ databases">
        <title>Phase variable restriction modification systems are present in the genome sequences of periodontal pathogens Prevotella intermedia, Tannerella forsythia and Porphyromonas gingivalis.</title>
        <authorList>
            <person name="Haigh R.D."/>
            <person name="Crawford L."/>
            <person name="Ralph J."/>
            <person name="Wanford J."/>
            <person name="Vartoukian S.R."/>
            <person name="Hijazib K."/>
            <person name="Wade W."/>
            <person name="Oggioni M.R."/>
        </authorList>
    </citation>
    <scope>NUCLEOTIDE SEQUENCE [LARGE SCALE GENOMIC DNA]</scope>
    <source>
        <strain evidence="1 2">WW2834</strain>
    </source>
</reference>
<dbReference type="Proteomes" id="UP000219058">
    <property type="component" value="Unassembled WGS sequence"/>
</dbReference>
<dbReference type="AlphaFoldDB" id="A0A2A6EE92"/>
<evidence type="ECO:0000313" key="1">
    <source>
        <dbReference type="EMBL" id="PDP59672.1"/>
    </source>
</evidence>
<proteinExistence type="predicted"/>
<name>A0A2A6EE92_PREIN</name>
<protein>
    <submittedName>
        <fullName evidence="1">Uncharacterized protein</fullName>
    </submittedName>
</protein>
<gene>
    <name evidence="1" type="ORF">CLI71_08570</name>
</gene>
<sequence>MSLKEHVSATPTLTVRLGWGFFLFVPKWSKSHSLTTIYQMETRPTQTKTRGFIKPILSLHTSPKHQPHGKAFIIRLLLSENKYFRNVAPMLHQKERKQPYLIDIQLLPFLIKYPDPHLKY</sequence>